<dbReference type="EMBL" id="CP126101">
    <property type="protein sequence ID" value="WHY50297.1"/>
    <property type="molecule type" value="Genomic_DNA"/>
</dbReference>
<dbReference type="AlphaFoldDB" id="A0AAX3WR73"/>
<reference evidence="1" key="1">
    <citation type="submission" date="2023-05" db="EMBL/GenBank/DDBJ databases">
        <title>Comparative genomics of Bacillaceae isolates and their secondary metabolite potential.</title>
        <authorList>
            <person name="Song L."/>
            <person name="Nielsen L.J."/>
            <person name="Mohite O."/>
            <person name="Xu X."/>
            <person name="Weber T."/>
            <person name="Kovacs A.T."/>
        </authorList>
    </citation>
    <scope>NUCLEOTIDE SEQUENCE</scope>
    <source>
        <strain evidence="1">LY1</strain>
    </source>
</reference>
<organism evidence="1 2">
    <name type="scientific">Lysinibacillus pakistanensis</name>
    <dbReference type="NCBI Taxonomy" id="759811"/>
    <lineage>
        <taxon>Bacteria</taxon>
        <taxon>Bacillati</taxon>
        <taxon>Bacillota</taxon>
        <taxon>Bacilli</taxon>
        <taxon>Bacillales</taxon>
        <taxon>Bacillaceae</taxon>
        <taxon>Lysinibacillus</taxon>
    </lineage>
</organism>
<dbReference type="Proteomes" id="UP001178322">
    <property type="component" value="Chromosome"/>
</dbReference>
<accession>A0AAX3WR73</accession>
<dbReference type="RefSeq" id="WP_283868981.1">
    <property type="nucleotide sequence ID" value="NZ_CP126101.1"/>
</dbReference>
<sequence length="53" mass="5975">MKKELIKLIENFNGEITQEHLSIVKLSLSINNPKALMALQTLSKSIHKKSNSL</sequence>
<proteinExistence type="predicted"/>
<name>A0AAX3WR73_9BACI</name>
<evidence type="ECO:0000313" key="2">
    <source>
        <dbReference type="Proteomes" id="UP001178322"/>
    </source>
</evidence>
<gene>
    <name evidence="1" type="ORF">QNH24_18465</name>
</gene>
<evidence type="ECO:0000313" key="1">
    <source>
        <dbReference type="EMBL" id="WHY50297.1"/>
    </source>
</evidence>
<protein>
    <submittedName>
        <fullName evidence="1">Uncharacterized protein</fullName>
    </submittedName>
</protein>